<proteinExistence type="predicted"/>
<organism evidence="1 2">
    <name type="scientific">Parageobacillus caldoxylosilyticus NBRC 107762</name>
    <dbReference type="NCBI Taxonomy" id="1220594"/>
    <lineage>
        <taxon>Bacteria</taxon>
        <taxon>Bacillati</taxon>
        <taxon>Bacillota</taxon>
        <taxon>Bacilli</taxon>
        <taxon>Bacillales</taxon>
        <taxon>Anoxybacillaceae</taxon>
        <taxon>Saccharococcus</taxon>
    </lineage>
</organism>
<dbReference type="Proteomes" id="UP000023561">
    <property type="component" value="Unassembled WGS sequence"/>
</dbReference>
<evidence type="ECO:0000313" key="2">
    <source>
        <dbReference type="Proteomes" id="UP000023561"/>
    </source>
</evidence>
<protein>
    <recommendedName>
        <fullName evidence="3">Transposase</fullName>
    </recommendedName>
</protein>
<comment type="caution">
    <text evidence="1">The sequence shown here is derived from an EMBL/GenBank/DDBJ whole genome shotgun (WGS) entry which is preliminary data.</text>
</comment>
<keyword evidence="2" id="KW-1185">Reference proteome</keyword>
<evidence type="ECO:0008006" key="3">
    <source>
        <dbReference type="Google" id="ProtNLM"/>
    </source>
</evidence>
<dbReference type="EMBL" id="BAWO01000029">
    <property type="protein sequence ID" value="GAJ39862.1"/>
    <property type="molecule type" value="Genomic_DNA"/>
</dbReference>
<sequence>MIINMRMVKGLSLTRMVKNYFLQKLQHNRDAGENNNTIYHKSDELKAASFVS</sequence>
<dbReference type="AlphaFoldDB" id="A0A023DF40"/>
<accession>A0A023DF40</accession>
<evidence type="ECO:0000313" key="1">
    <source>
        <dbReference type="EMBL" id="GAJ39862.1"/>
    </source>
</evidence>
<gene>
    <name evidence="1" type="ORF">GCA01S_029_00410</name>
</gene>
<reference evidence="1 2" key="1">
    <citation type="submission" date="2014-04" db="EMBL/GenBank/DDBJ databases">
        <title>Whole genome shotgun sequence of Geobacillus caldoxylosilyticus NBRC 107762.</title>
        <authorList>
            <person name="Hosoyama A."/>
            <person name="Hosoyama Y."/>
            <person name="Katano-Makiyama Y."/>
            <person name="Tsuchikane K."/>
            <person name="Ohji S."/>
            <person name="Ichikawa N."/>
            <person name="Yamazoe A."/>
            <person name="Fujita N."/>
        </authorList>
    </citation>
    <scope>NUCLEOTIDE SEQUENCE [LARGE SCALE GENOMIC DNA]</scope>
    <source>
        <strain evidence="1 2">NBRC 107762</strain>
    </source>
</reference>
<name>A0A023DF40_9BACL</name>